<accession>A0ABU9T5M3</accession>
<name>A0ABU9T5M3_9HYPH</name>
<organism evidence="3 4">
    <name type="scientific">Ahrensia kielensis</name>
    <dbReference type="NCBI Taxonomy" id="76980"/>
    <lineage>
        <taxon>Bacteria</taxon>
        <taxon>Pseudomonadati</taxon>
        <taxon>Pseudomonadota</taxon>
        <taxon>Alphaproteobacteria</taxon>
        <taxon>Hyphomicrobiales</taxon>
        <taxon>Ahrensiaceae</taxon>
        <taxon>Ahrensia</taxon>
    </lineage>
</organism>
<dbReference type="Pfam" id="PF01266">
    <property type="entry name" value="DAO"/>
    <property type="match status" value="1"/>
</dbReference>
<dbReference type="PANTHER" id="PTHR13847:SF289">
    <property type="entry name" value="GLYCINE OXIDASE"/>
    <property type="match status" value="1"/>
</dbReference>
<reference evidence="3 4" key="1">
    <citation type="submission" date="2024-03" db="EMBL/GenBank/DDBJ databases">
        <title>Community enrichment and isolation of bacterial strains for fucoidan degradation.</title>
        <authorList>
            <person name="Sichert A."/>
        </authorList>
    </citation>
    <scope>NUCLEOTIDE SEQUENCE [LARGE SCALE GENOMIC DNA]</scope>
    <source>
        <strain evidence="3 4">AS62</strain>
    </source>
</reference>
<dbReference type="SUPFAM" id="SSF51905">
    <property type="entry name" value="FAD/NAD(P)-binding domain"/>
    <property type="match status" value="1"/>
</dbReference>
<protein>
    <submittedName>
        <fullName evidence="3">FAD-binding oxidoreductase</fullName>
        <ecNumber evidence="3">1.-.-.-</ecNumber>
    </submittedName>
</protein>
<dbReference type="Gene3D" id="3.30.9.10">
    <property type="entry name" value="D-Amino Acid Oxidase, subunit A, domain 2"/>
    <property type="match status" value="1"/>
</dbReference>
<evidence type="ECO:0000313" key="4">
    <source>
        <dbReference type="Proteomes" id="UP001477870"/>
    </source>
</evidence>
<dbReference type="EMBL" id="JBBMQO010000003">
    <property type="protein sequence ID" value="MEM5501427.1"/>
    <property type="molecule type" value="Genomic_DNA"/>
</dbReference>
<dbReference type="Gene3D" id="3.50.50.60">
    <property type="entry name" value="FAD/NAD(P)-binding domain"/>
    <property type="match status" value="1"/>
</dbReference>
<dbReference type="PANTHER" id="PTHR13847">
    <property type="entry name" value="SARCOSINE DEHYDROGENASE-RELATED"/>
    <property type="match status" value="1"/>
</dbReference>
<evidence type="ECO:0000256" key="1">
    <source>
        <dbReference type="ARBA" id="ARBA00023002"/>
    </source>
</evidence>
<dbReference type="InterPro" id="IPR006076">
    <property type="entry name" value="FAD-dep_OxRdtase"/>
</dbReference>
<dbReference type="InterPro" id="IPR036188">
    <property type="entry name" value="FAD/NAD-bd_sf"/>
</dbReference>
<comment type="caution">
    <text evidence="3">The sequence shown here is derived from an EMBL/GenBank/DDBJ whole genome shotgun (WGS) entry which is preliminary data.</text>
</comment>
<dbReference type="EC" id="1.-.-.-" evidence="3"/>
<evidence type="ECO:0000313" key="3">
    <source>
        <dbReference type="EMBL" id="MEM5501427.1"/>
    </source>
</evidence>
<feature type="domain" description="FAD dependent oxidoreductase" evidence="2">
    <location>
        <begin position="18"/>
        <end position="358"/>
    </location>
</feature>
<dbReference type="GO" id="GO:0016491">
    <property type="term" value="F:oxidoreductase activity"/>
    <property type="evidence" value="ECO:0007669"/>
    <property type="project" value="UniProtKB-KW"/>
</dbReference>
<dbReference type="RefSeq" id="WP_342847931.1">
    <property type="nucleotide sequence ID" value="NZ_JBBMQO010000003.1"/>
</dbReference>
<dbReference type="Proteomes" id="UP001477870">
    <property type="component" value="Unassembled WGS sequence"/>
</dbReference>
<evidence type="ECO:0000259" key="2">
    <source>
        <dbReference type="Pfam" id="PF01266"/>
    </source>
</evidence>
<keyword evidence="4" id="KW-1185">Reference proteome</keyword>
<sequence>MTSYQNASDLPASSLKPDIAIIGGGIVGLWTAYYAALSGQNILLIDKDELGHGASYGLLGALMPHQPINWNDKKQFQLDGLTTLPDQIANLQARSEVDCGYFRCGRIMPIGNEAKRKQSTTWAQGAKEHWVSPFDWTVHDKNPADGWLNDIGPHGYNSDDLSARINPRALVKALTVMMGTFSNVTILTHTRVHAVENTGAMTLNDDTKIHPAKTIITAGFESFDLLQPLTEKKLGWGVKGQAALLKPAQEINVASPILYDGGTYVIAHENGNVAIGSTSEREFTDAAQTDEKLDAVIAKAKAICPMLENAQVIERWAGIRPRAAGRDPLIGMLPDTPDIIVATGGFKITLAIAHIMARCALSAAAGQIDAIPESFQVKAHLEH</sequence>
<proteinExistence type="predicted"/>
<gene>
    <name evidence="3" type="ORF">WNY59_07475</name>
</gene>
<keyword evidence="1 3" id="KW-0560">Oxidoreductase</keyword>